<dbReference type="EMBL" id="CAKXAJ010008456">
    <property type="protein sequence ID" value="CAH2210852.1"/>
    <property type="molecule type" value="Genomic_DNA"/>
</dbReference>
<proteinExistence type="predicted"/>
<evidence type="ECO:0000313" key="2">
    <source>
        <dbReference type="Proteomes" id="UP000838756"/>
    </source>
</evidence>
<evidence type="ECO:0000313" key="1">
    <source>
        <dbReference type="EMBL" id="CAH2210852.1"/>
    </source>
</evidence>
<dbReference type="Proteomes" id="UP000838756">
    <property type="component" value="Unassembled WGS sequence"/>
</dbReference>
<organism evidence="1 2">
    <name type="scientific">Pararge aegeria aegeria</name>
    <dbReference type="NCBI Taxonomy" id="348720"/>
    <lineage>
        <taxon>Eukaryota</taxon>
        <taxon>Metazoa</taxon>
        <taxon>Ecdysozoa</taxon>
        <taxon>Arthropoda</taxon>
        <taxon>Hexapoda</taxon>
        <taxon>Insecta</taxon>
        <taxon>Pterygota</taxon>
        <taxon>Neoptera</taxon>
        <taxon>Endopterygota</taxon>
        <taxon>Lepidoptera</taxon>
        <taxon>Glossata</taxon>
        <taxon>Ditrysia</taxon>
        <taxon>Papilionoidea</taxon>
        <taxon>Nymphalidae</taxon>
        <taxon>Satyrinae</taxon>
        <taxon>Satyrini</taxon>
        <taxon>Parargina</taxon>
        <taxon>Pararge</taxon>
    </lineage>
</organism>
<keyword evidence="2" id="KW-1185">Reference proteome</keyword>
<accession>A0A8S4QMM0</accession>
<gene>
    <name evidence="1" type="primary">jg6309</name>
    <name evidence="1" type="ORF">PAEG_LOCUS2710</name>
</gene>
<comment type="caution">
    <text evidence="1">The sequence shown here is derived from an EMBL/GenBank/DDBJ whole genome shotgun (WGS) entry which is preliminary data.</text>
</comment>
<sequence>YTTKHVLTNFNEDLMNIVRDQEYQEDHSSQRKFHWDKLQVGAAIEHNGGAQRLSCDSSVGLRKLGRQCKLSARGPAAAALQDNALSA</sequence>
<reference evidence="1" key="1">
    <citation type="submission" date="2022-03" db="EMBL/GenBank/DDBJ databases">
        <authorList>
            <person name="Lindestad O."/>
        </authorList>
    </citation>
    <scope>NUCLEOTIDE SEQUENCE</scope>
</reference>
<name>A0A8S4QMM0_9NEOP</name>
<feature type="non-terminal residue" evidence="1">
    <location>
        <position position="1"/>
    </location>
</feature>
<protein>
    <submittedName>
        <fullName evidence="1">Jg6309 protein</fullName>
    </submittedName>
</protein>
<dbReference type="AlphaFoldDB" id="A0A8S4QMM0"/>